<organism evidence="1 2">
    <name type="scientific">Cotesia glomerata</name>
    <name type="common">Lepidopteran parasitic wasp</name>
    <name type="synonym">Apanteles glomeratus</name>
    <dbReference type="NCBI Taxonomy" id="32391"/>
    <lineage>
        <taxon>Eukaryota</taxon>
        <taxon>Metazoa</taxon>
        <taxon>Ecdysozoa</taxon>
        <taxon>Arthropoda</taxon>
        <taxon>Hexapoda</taxon>
        <taxon>Insecta</taxon>
        <taxon>Pterygota</taxon>
        <taxon>Neoptera</taxon>
        <taxon>Endopterygota</taxon>
        <taxon>Hymenoptera</taxon>
        <taxon>Apocrita</taxon>
        <taxon>Ichneumonoidea</taxon>
        <taxon>Braconidae</taxon>
        <taxon>Microgastrinae</taxon>
        <taxon>Cotesia</taxon>
    </lineage>
</organism>
<comment type="caution">
    <text evidence="1">The sequence shown here is derived from an EMBL/GenBank/DDBJ whole genome shotgun (WGS) entry which is preliminary data.</text>
</comment>
<gene>
    <name evidence="1" type="ORF">KQX54_006195</name>
</gene>
<dbReference type="Proteomes" id="UP000826195">
    <property type="component" value="Unassembled WGS sequence"/>
</dbReference>
<evidence type="ECO:0000313" key="2">
    <source>
        <dbReference type="Proteomes" id="UP000826195"/>
    </source>
</evidence>
<name>A0AAV7I2P3_COTGL</name>
<sequence length="297" mass="33511">MDLSGISFRASSRIAEEILRVFFRVVKFTKASFDVTLYLKSFGLIFFGHCLNQYRCLFNCSKLILIGCFNLNVGEIYSKSINPHETISEFGPYSTPLWFVTTPSNLRGNLYIWENLYNPEGEEPQRKRNPTRTTRGEVYRSGEQGWKAVNQSPGNEESSPTVLWTLNPADPTLALASLHPIPPPIGSRTNCHFPDPRDKVPAGVGSGQPFPFSESSIMALIASGKCGCRTKYYFSTYCYLFSHCRRSNFTLSRQLQDSPYSLSCSLSLLILEPLTQRKTGINFYDNIIPIVVSYLCT</sequence>
<dbReference type="AlphaFoldDB" id="A0AAV7I2P3"/>
<keyword evidence="2" id="KW-1185">Reference proteome</keyword>
<dbReference type="EMBL" id="JAHXZJ010002237">
    <property type="protein sequence ID" value="KAH0546059.1"/>
    <property type="molecule type" value="Genomic_DNA"/>
</dbReference>
<proteinExistence type="predicted"/>
<accession>A0AAV7I2P3</accession>
<protein>
    <submittedName>
        <fullName evidence="1">Uncharacterized protein</fullName>
    </submittedName>
</protein>
<reference evidence="1 2" key="1">
    <citation type="journal article" date="2021" name="J. Hered.">
        <title>A chromosome-level genome assembly of the parasitoid wasp, Cotesia glomerata (Hymenoptera: Braconidae).</title>
        <authorList>
            <person name="Pinto B.J."/>
            <person name="Weis J.J."/>
            <person name="Gamble T."/>
            <person name="Ode P.J."/>
            <person name="Paul R."/>
            <person name="Zaspel J.M."/>
        </authorList>
    </citation>
    <scope>NUCLEOTIDE SEQUENCE [LARGE SCALE GENOMIC DNA]</scope>
    <source>
        <strain evidence="1">CgM1</strain>
    </source>
</reference>
<evidence type="ECO:0000313" key="1">
    <source>
        <dbReference type="EMBL" id="KAH0546059.1"/>
    </source>
</evidence>